<protein>
    <recommendedName>
        <fullName evidence="7">Cardiolipin synthase N-terminal domain-containing protein</fullName>
    </recommendedName>
</protein>
<dbReference type="Proteomes" id="UP000051315">
    <property type="component" value="Unassembled WGS sequence"/>
</dbReference>
<evidence type="ECO:0000259" key="7">
    <source>
        <dbReference type="Pfam" id="PF13396"/>
    </source>
</evidence>
<dbReference type="AlphaFoldDB" id="A0A0R1VSM4"/>
<dbReference type="STRING" id="1423735.FC15_GL000318"/>
<comment type="caution">
    <text evidence="8">The sequence shown here is derived from an EMBL/GenBank/DDBJ whole genome shotgun (WGS) entry which is preliminary data.</text>
</comment>
<evidence type="ECO:0000256" key="6">
    <source>
        <dbReference type="SAM" id="Phobius"/>
    </source>
</evidence>
<evidence type="ECO:0000256" key="3">
    <source>
        <dbReference type="ARBA" id="ARBA00022692"/>
    </source>
</evidence>
<keyword evidence="2" id="KW-1003">Cell membrane</keyword>
<evidence type="ECO:0000256" key="4">
    <source>
        <dbReference type="ARBA" id="ARBA00022989"/>
    </source>
</evidence>
<feature type="transmembrane region" description="Helical" evidence="6">
    <location>
        <begin position="12"/>
        <end position="34"/>
    </location>
</feature>
<reference evidence="8 9" key="1">
    <citation type="journal article" date="2015" name="Genome Announc.">
        <title>Expanding the biotechnology potential of lactobacilli through comparative genomics of 213 strains and associated genera.</title>
        <authorList>
            <person name="Sun Z."/>
            <person name="Harris H.M."/>
            <person name="McCann A."/>
            <person name="Guo C."/>
            <person name="Argimon S."/>
            <person name="Zhang W."/>
            <person name="Yang X."/>
            <person name="Jeffery I.B."/>
            <person name="Cooney J.C."/>
            <person name="Kagawa T.F."/>
            <person name="Liu W."/>
            <person name="Song Y."/>
            <person name="Salvetti E."/>
            <person name="Wrobel A."/>
            <person name="Rasinkangas P."/>
            <person name="Parkhill J."/>
            <person name="Rea M.C."/>
            <person name="O'Sullivan O."/>
            <person name="Ritari J."/>
            <person name="Douillard F.P."/>
            <person name="Paul Ross R."/>
            <person name="Yang R."/>
            <person name="Briner A.E."/>
            <person name="Felis G.E."/>
            <person name="de Vos W.M."/>
            <person name="Barrangou R."/>
            <person name="Klaenhammer T.R."/>
            <person name="Caufield P.W."/>
            <person name="Cui Y."/>
            <person name="Zhang H."/>
            <person name="O'Toole P.W."/>
        </authorList>
    </citation>
    <scope>NUCLEOTIDE SEQUENCE [LARGE SCALE GENOMIC DNA]</scope>
    <source>
        <strain evidence="8 9">DSM 17758</strain>
    </source>
</reference>
<evidence type="ECO:0000256" key="1">
    <source>
        <dbReference type="ARBA" id="ARBA00004651"/>
    </source>
</evidence>
<accession>A0A0R1VSM4</accession>
<evidence type="ECO:0000256" key="2">
    <source>
        <dbReference type="ARBA" id="ARBA00022475"/>
    </source>
</evidence>
<keyword evidence="3 6" id="KW-0812">Transmembrane</keyword>
<comment type="subcellular location">
    <subcellularLocation>
        <location evidence="1">Cell membrane</location>
        <topology evidence="1">Multi-pass membrane protein</topology>
    </subcellularLocation>
</comment>
<sequence>MEMINMKIGIDYLPFLIPLIILQVGLTAAALIHILRHKTYKHGNRLLWVIASFINIIGPVLYFVFGKEDD</sequence>
<dbReference type="InterPro" id="IPR027379">
    <property type="entry name" value="CLS_N"/>
</dbReference>
<feature type="transmembrane region" description="Helical" evidence="6">
    <location>
        <begin position="46"/>
        <end position="65"/>
    </location>
</feature>
<feature type="domain" description="Cardiolipin synthase N-terminal" evidence="7">
    <location>
        <begin position="26"/>
        <end position="66"/>
    </location>
</feature>
<name>A0A0R1VSM4_9LACO</name>
<gene>
    <name evidence="8" type="ORF">FC15_GL000318</name>
</gene>
<evidence type="ECO:0000313" key="9">
    <source>
        <dbReference type="Proteomes" id="UP000051315"/>
    </source>
</evidence>
<proteinExistence type="predicted"/>
<dbReference type="EMBL" id="AZFX01000078">
    <property type="protein sequence ID" value="KRM08711.1"/>
    <property type="molecule type" value="Genomic_DNA"/>
</dbReference>
<keyword evidence="5 6" id="KW-0472">Membrane</keyword>
<keyword evidence="9" id="KW-1185">Reference proteome</keyword>
<organism evidence="8 9">
    <name type="scientific">Lapidilactobacillus concavus DSM 17758</name>
    <dbReference type="NCBI Taxonomy" id="1423735"/>
    <lineage>
        <taxon>Bacteria</taxon>
        <taxon>Bacillati</taxon>
        <taxon>Bacillota</taxon>
        <taxon>Bacilli</taxon>
        <taxon>Lactobacillales</taxon>
        <taxon>Lactobacillaceae</taxon>
        <taxon>Lapidilactobacillus</taxon>
    </lineage>
</organism>
<keyword evidence="4 6" id="KW-1133">Transmembrane helix</keyword>
<dbReference type="PATRIC" id="fig|1423735.3.peg.325"/>
<evidence type="ECO:0000313" key="8">
    <source>
        <dbReference type="EMBL" id="KRM08711.1"/>
    </source>
</evidence>
<dbReference type="GO" id="GO:0005886">
    <property type="term" value="C:plasma membrane"/>
    <property type="evidence" value="ECO:0007669"/>
    <property type="project" value="UniProtKB-SubCell"/>
</dbReference>
<evidence type="ECO:0000256" key="5">
    <source>
        <dbReference type="ARBA" id="ARBA00023136"/>
    </source>
</evidence>
<dbReference type="Pfam" id="PF13396">
    <property type="entry name" value="PLDc_N"/>
    <property type="match status" value="1"/>
</dbReference>